<dbReference type="SUPFAM" id="SSF51197">
    <property type="entry name" value="Clavaminate synthase-like"/>
    <property type="match status" value="1"/>
</dbReference>
<proteinExistence type="predicted"/>
<name>A0AAW0YWR7_9TREE</name>
<evidence type="ECO:0000313" key="2">
    <source>
        <dbReference type="Proteomes" id="UP001388673"/>
    </source>
</evidence>
<sequence>MTFTGAELDDLVEAYHTQGFVIVPNLIPPDLLPDLTTAADRVVDLARSGGWQQVRTVGKPFPPWNETDTDIWGVQNVMHPDLGERIFSEWYGSKDMLDVSARLMGVTVDDMQFELFNLLINPLHSSYALTWHRDTIKWAASPSEEAEALQIKHHGIQWNTALYDDDCLWAVPASHNRIRTEEERTAGETGGGGDVMPGAIKVELKKGETVFYNNNILHVGTYNPAVKRRTLHGSYGSAPPGDTSRAKGTLQHDIGYTMDPKFKDGLSEELQGMVDRLNAMQKLVEGQEVIYAQD</sequence>
<comment type="caution">
    <text evidence="1">The sequence shown here is derived from an EMBL/GenBank/DDBJ whole genome shotgun (WGS) entry which is preliminary data.</text>
</comment>
<accession>A0AAW0YWR7</accession>
<dbReference type="Proteomes" id="UP001388673">
    <property type="component" value="Unassembled WGS sequence"/>
</dbReference>
<dbReference type="Gene3D" id="2.60.120.620">
    <property type="entry name" value="q2cbj1_9rhob like domain"/>
    <property type="match status" value="1"/>
</dbReference>
<dbReference type="RefSeq" id="XP_066801716.1">
    <property type="nucleotide sequence ID" value="XM_066948257.1"/>
</dbReference>
<organism evidence="1 2">
    <name type="scientific">Kwoniella newhampshirensis</name>
    <dbReference type="NCBI Taxonomy" id="1651941"/>
    <lineage>
        <taxon>Eukaryota</taxon>
        <taxon>Fungi</taxon>
        <taxon>Dikarya</taxon>
        <taxon>Basidiomycota</taxon>
        <taxon>Agaricomycotina</taxon>
        <taxon>Tremellomycetes</taxon>
        <taxon>Tremellales</taxon>
        <taxon>Cryptococcaceae</taxon>
        <taxon>Kwoniella</taxon>
    </lineage>
</organism>
<evidence type="ECO:0008006" key="3">
    <source>
        <dbReference type="Google" id="ProtNLM"/>
    </source>
</evidence>
<dbReference type="InterPro" id="IPR008775">
    <property type="entry name" value="Phytyl_CoA_dOase-like"/>
</dbReference>
<dbReference type="AlphaFoldDB" id="A0AAW0YWR7"/>
<dbReference type="KEGG" id="kne:92182422"/>
<dbReference type="EMBL" id="JBCAWK010000009">
    <property type="protein sequence ID" value="KAK8849828.1"/>
    <property type="molecule type" value="Genomic_DNA"/>
</dbReference>
<dbReference type="GeneID" id="92182422"/>
<dbReference type="PANTHER" id="PTHR40470:SF1">
    <property type="entry name" value="PHYTANOYL-COA DIOXYGENASE FAMILY PROTEIN (AFU_ORTHOLOGUE AFUA_2G15850)"/>
    <property type="match status" value="1"/>
</dbReference>
<dbReference type="Pfam" id="PF05721">
    <property type="entry name" value="PhyH"/>
    <property type="match status" value="1"/>
</dbReference>
<keyword evidence="2" id="KW-1185">Reference proteome</keyword>
<reference evidence="1 2" key="1">
    <citation type="journal article" date="2024" name="bioRxiv">
        <title>Comparative genomics of Cryptococcus and Kwoniella reveals pathogenesis evolution and contrasting karyotype dynamics via intercentromeric recombination or chromosome fusion.</title>
        <authorList>
            <person name="Coelho M.A."/>
            <person name="David-Palma M."/>
            <person name="Shea T."/>
            <person name="Bowers K."/>
            <person name="McGinley-Smith S."/>
            <person name="Mohammad A.W."/>
            <person name="Gnirke A."/>
            <person name="Yurkov A.M."/>
            <person name="Nowrousian M."/>
            <person name="Sun S."/>
            <person name="Cuomo C.A."/>
            <person name="Heitman J."/>
        </authorList>
    </citation>
    <scope>NUCLEOTIDE SEQUENCE [LARGE SCALE GENOMIC DNA]</scope>
    <source>
        <strain evidence="1 2">CBS 13917</strain>
    </source>
</reference>
<evidence type="ECO:0000313" key="1">
    <source>
        <dbReference type="EMBL" id="KAK8849828.1"/>
    </source>
</evidence>
<protein>
    <recommendedName>
        <fullName evidence="3">Phytanoyl-CoA dioxygenase</fullName>
    </recommendedName>
</protein>
<gene>
    <name evidence="1" type="ORF">IAR55_005164</name>
</gene>
<dbReference type="PANTHER" id="PTHR40470">
    <property type="entry name" value="PHYTANOYL-COA DIOXYGENASE FAMILY PROTEIN (AFU_ORTHOLOGUE AFUA_2G15850)"/>
    <property type="match status" value="1"/>
</dbReference>